<dbReference type="NCBIfam" id="TIGR00237">
    <property type="entry name" value="xseA"/>
    <property type="match status" value="1"/>
</dbReference>
<keyword evidence="1" id="KW-0963">Cytoplasm</keyword>
<protein>
    <recommendedName>
        <fullName evidence="5">Exodeoxyribonuclease 7 large subunit</fullName>
        <ecNumber evidence="5">3.1.11.6</ecNumber>
    </recommendedName>
</protein>
<sequence>MSHPAISLLELNRQLKGVVQSSFSSALWVRAEIAELRENRNGHCYLDLVEKDERSDQVVARMRAMIWSYTYRMLKPYFETSTGRPLTNGIKVLVKGSLEFQEVYGLSFAIKDIDPTYTLGDLEQRRQEVLKRLKTEGVLEMNKGLSLPLVPQKIAIISSAGAAGYGDFIHQLENNAFGITFYHRLFPAVMQGEKAAQSIAEAFDRIFAYAGFFDLVVLIRGGGASLDLLCFDDYWLAYHITQFPLPVITGIGHDRDVSVADMVAHTSAKTPTAVAEFLISGASRVLEQVNSYSRNLKQITREKLLQHQNRLDRQSYQLVPRAQQLMAEKRHQLLNLGRRVPALTQGYLQGQAQLLKQFGGQIRQMPSRALTGEHQKLGRYIGQLKGQSISLLKHSKLHLEMLDKNNRLNDPSEVLKRGFTVTLRNGEVIKDVQLLNQGDLIETRFRMEK</sequence>
<dbReference type="InterPro" id="IPR020579">
    <property type="entry name" value="Exonuc_VII_lsu_C"/>
</dbReference>
<organism evidence="8 9">
    <name type="scientific">Geofilum rubicundum JCM 15548</name>
    <dbReference type="NCBI Taxonomy" id="1236989"/>
    <lineage>
        <taxon>Bacteria</taxon>
        <taxon>Pseudomonadati</taxon>
        <taxon>Bacteroidota</taxon>
        <taxon>Bacteroidia</taxon>
        <taxon>Marinilabiliales</taxon>
        <taxon>Marinilabiliaceae</taxon>
        <taxon>Geofilum</taxon>
    </lineage>
</organism>
<comment type="similarity">
    <text evidence="5">Belongs to the XseA family.</text>
</comment>
<proteinExistence type="inferred from homology"/>
<dbReference type="GO" id="GO:0005737">
    <property type="term" value="C:cytoplasm"/>
    <property type="evidence" value="ECO:0007669"/>
    <property type="project" value="UniProtKB-SubCell"/>
</dbReference>
<evidence type="ECO:0000256" key="3">
    <source>
        <dbReference type="ARBA" id="ARBA00022801"/>
    </source>
</evidence>
<comment type="caution">
    <text evidence="8">The sequence shown here is derived from an EMBL/GenBank/DDBJ whole genome shotgun (WGS) entry which is preliminary data.</text>
</comment>
<evidence type="ECO:0000313" key="8">
    <source>
        <dbReference type="EMBL" id="GAO30359.1"/>
    </source>
</evidence>
<feature type="domain" description="OB-fold nucleic acid binding" evidence="7">
    <location>
        <begin position="7"/>
        <end position="114"/>
    </location>
</feature>
<accession>A0A0E9LYN9</accession>
<dbReference type="GO" id="GO:0006308">
    <property type="term" value="P:DNA catabolic process"/>
    <property type="evidence" value="ECO:0007669"/>
    <property type="project" value="UniProtKB-UniRule"/>
</dbReference>
<dbReference type="InterPro" id="IPR025824">
    <property type="entry name" value="OB-fold_nuc-bd_dom"/>
</dbReference>
<feature type="domain" description="Exonuclease VII large subunit C-terminal" evidence="6">
    <location>
        <begin position="140"/>
        <end position="446"/>
    </location>
</feature>
<evidence type="ECO:0000313" key="9">
    <source>
        <dbReference type="Proteomes" id="UP000032900"/>
    </source>
</evidence>
<dbReference type="CDD" id="cd04489">
    <property type="entry name" value="ExoVII_LU_OBF"/>
    <property type="match status" value="1"/>
</dbReference>
<dbReference type="AlphaFoldDB" id="A0A0E9LYN9"/>
<evidence type="ECO:0000259" key="6">
    <source>
        <dbReference type="Pfam" id="PF02601"/>
    </source>
</evidence>
<dbReference type="PANTHER" id="PTHR30008:SF0">
    <property type="entry name" value="EXODEOXYRIBONUCLEASE 7 LARGE SUBUNIT"/>
    <property type="match status" value="1"/>
</dbReference>
<gene>
    <name evidence="8" type="ORF">JCM15548_12624</name>
</gene>
<dbReference type="EMBL" id="BAZW01000022">
    <property type="protein sequence ID" value="GAO30359.1"/>
    <property type="molecule type" value="Genomic_DNA"/>
</dbReference>
<dbReference type="GO" id="GO:0009318">
    <property type="term" value="C:exodeoxyribonuclease VII complex"/>
    <property type="evidence" value="ECO:0007669"/>
    <property type="project" value="UniProtKB-UniRule"/>
</dbReference>
<dbReference type="Pfam" id="PF13742">
    <property type="entry name" value="tRNA_anti_2"/>
    <property type="match status" value="1"/>
</dbReference>
<evidence type="ECO:0000256" key="2">
    <source>
        <dbReference type="ARBA" id="ARBA00022722"/>
    </source>
</evidence>
<evidence type="ECO:0000259" key="7">
    <source>
        <dbReference type="Pfam" id="PF13742"/>
    </source>
</evidence>
<comment type="catalytic activity">
    <reaction evidence="5">
        <text>Exonucleolytic cleavage in either 5'- to 3'- or 3'- to 5'-direction to yield nucleoside 5'-phosphates.</text>
        <dbReference type="EC" id="3.1.11.6"/>
    </reaction>
</comment>
<evidence type="ECO:0000256" key="4">
    <source>
        <dbReference type="ARBA" id="ARBA00022839"/>
    </source>
</evidence>
<reference evidence="8 9" key="1">
    <citation type="journal article" date="2015" name="Microbes Environ.">
        <title>Distribution and evolution of nitrogen fixation genes in the phylum bacteroidetes.</title>
        <authorList>
            <person name="Inoue J."/>
            <person name="Oshima K."/>
            <person name="Suda W."/>
            <person name="Sakamoto M."/>
            <person name="Iino T."/>
            <person name="Noda S."/>
            <person name="Hongoh Y."/>
            <person name="Hattori M."/>
            <person name="Ohkuma M."/>
        </authorList>
    </citation>
    <scope>NUCLEOTIDE SEQUENCE [LARGE SCALE GENOMIC DNA]</scope>
    <source>
        <strain evidence="8">JCM 15548</strain>
    </source>
</reference>
<keyword evidence="4 5" id="KW-0269">Exonuclease</keyword>
<dbReference type="GO" id="GO:0003676">
    <property type="term" value="F:nucleic acid binding"/>
    <property type="evidence" value="ECO:0007669"/>
    <property type="project" value="InterPro"/>
</dbReference>
<dbReference type="EC" id="3.1.11.6" evidence="5"/>
<keyword evidence="9" id="KW-1185">Reference proteome</keyword>
<keyword evidence="3 5" id="KW-0378">Hydrolase</keyword>
<dbReference type="STRING" id="1236989.JCM15548_12624"/>
<dbReference type="PANTHER" id="PTHR30008">
    <property type="entry name" value="EXODEOXYRIBONUCLEASE 7 LARGE SUBUNIT"/>
    <property type="match status" value="1"/>
</dbReference>
<evidence type="ECO:0000256" key="1">
    <source>
        <dbReference type="ARBA" id="ARBA00022490"/>
    </source>
</evidence>
<dbReference type="InterPro" id="IPR003753">
    <property type="entry name" value="Exonuc_VII_L"/>
</dbReference>
<evidence type="ECO:0000256" key="5">
    <source>
        <dbReference type="RuleBase" id="RU004355"/>
    </source>
</evidence>
<dbReference type="GO" id="GO:0008855">
    <property type="term" value="F:exodeoxyribonuclease VII activity"/>
    <property type="evidence" value="ECO:0007669"/>
    <property type="project" value="UniProtKB-UniRule"/>
</dbReference>
<dbReference type="RefSeq" id="WP_062125281.1">
    <property type="nucleotide sequence ID" value="NZ_BAZW01000022.1"/>
</dbReference>
<dbReference type="Proteomes" id="UP000032900">
    <property type="component" value="Unassembled WGS sequence"/>
</dbReference>
<name>A0A0E9LYN9_9BACT</name>
<keyword evidence="2 5" id="KW-0540">Nuclease</keyword>
<dbReference type="Pfam" id="PF02601">
    <property type="entry name" value="Exonuc_VII_L"/>
    <property type="match status" value="1"/>
</dbReference>
<comment type="subcellular location">
    <subcellularLocation>
        <location evidence="5">Cytoplasm</location>
    </subcellularLocation>
</comment>
<dbReference type="OrthoDB" id="9802795at2"/>